<evidence type="ECO:0000313" key="1">
    <source>
        <dbReference type="EMBL" id="GBQ08606.1"/>
    </source>
</evidence>
<protein>
    <submittedName>
        <fullName evidence="1">Uncharacterized protein</fullName>
    </submittedName>
</protein>
<evidence type="ECO:0000313" key="2">
    <source>
        <dbReference type="Proteomes" id="UP001062901"/>
    </source>
</evidence>
<proteinExistence type="predicted"/>
<comment type="caution">
    <text evidence="1">The sequence shown here is derived from an EMBL/GenBank/DDBJ whole genome shotgun (WGS) entry which is preliminary data.</text>
</comment>
<dbReference type="EMBL" id="BAQD01000124">
    <property type="protein sequence ID" value="GBQ08606.1"/>
    <property type="molecule type" value="Genomic_DNA"/>
</dbReference>
<dbReference type="Proteomes" id="UP001062901">
    <property type="component" value="Unassembled WGS sequence"/>
</dbReference>
<gene>
    <name evidence="1" type="ORF">AA15669_1834</name>
</gene>
<keyword evidence="2" id="KW-1185">Reference proteome</keyword>
<sequence length="78" mass="8810">MHMAATMDCPSLTLFSHDSDPRRCAPLSLTPGYSRSLVTRDLATLSAERVCRYLQDWTFPLLNLEPQQKSVQNILMIG</sequence>
<name>A0ABQ0P1S3_9PROT</name>
<organism evidence="1 2">
    <name type="scientific">Saccharibacter floricola DSM 15669</name>
    <dbReference type="NCBI Taxonomy" id="1123227"/>
    <lineage>
        <taxon>Bacteria</taxon>
        <taxon>Pseudomonadati</taxon>
        <taxon>Pseudomonadota</taxon>
        <taxon>Alphaproteobacteria</taxon>
        <taxon>Acetobacterales</taxon>
        <taxon>Acetobacteraceae</taxon>
        <taxon>Saccharibacter</taxon>
    </lineage>
</organism>
<reference evidence="1" key="1">
    <citation type="submission" date="2013-04" db="EMBL/GenBank/DDBJ databases">
        <title>The genome sequencing project of 58 acetic acid bacteria.</title>
        <authorList>
            <person name="Okamoto-Kainuma A."/>
            <person name="Ishikawa M."/>
            <person name="Umino S."/>
            <person name="Koizumi Y."/>
            <person name="Shiwa Y."/>
            <person name="Yoshikawa H."/>
            <person name="Matsutani M."/>
            <person name="Matsushita K."/>
        </authorList>
    </citation>
    <scope>NUCLEOTIDE SEQUENCE</scope>
    <source>
        <strain evidence="1">DSM 15669</strain>
    </source>
</reference>
<accession>A0ABQ0P1S3</accession>